<dbReference type="AlphaFoldDB" id="A0A2H3B3E3"/>
<keyword evidence="3" id="KW-1185">Reference proteome</keyword>
<reference evidence="3" key="1">
    <citation type="journal article" date="2017" name="Nat. Ecol. Evol.">
        <title>Genome expansion and lineage-specific genetic innovations in the forest pathogenic fungi Armillaria.</title>
        <authorList>
            <person name="Sipos G."/>
            <person name="Prasanna A.N."/>
            <person name="Walter M.C."/>
            <person name="O'Connor E."/>
            <person name="Balint B."/>
            <person name="Krizsan K."/>
            <person name="Kiss B."/>
            <person name="Hess J."/>
            <person name="Varga T."/>
            <person name="Slot J."/>
            <person name="Riley R."/>
            <person name="Boka B."/>
            <person name="Rigling D."/>
            <person name="Barry K."/>
            <person name="Lee J."/>
            <person name="Mihaltcheva S."/>
            <person name="LaButti K."/>
            <person name="Lipzen A."/>
            <person name="Waldron R."/>
            <person name="Moloney N.M."/>
            <person name="Sperisen C."/>
            <person name="Kredics L."/>
            <person name="Vagvoelgyi C."/>
            <person name="Patrignani A."/>
            <person name="Fitzpatrick D."/>
            <person name="Nagy I."/>
            <person name="Doyle S."/>
            <person name="Anderson J.B."/>
            <person name="Grigoriev I.V."/>
            <person name="Gueldener U."/>
            <person name="Muensterkoetter M."/>
            <person name="Nagy L.G."/>
        </authorList>
    </citation>
    <scope>NUCLEOTIDE SEQUENCE [LARGE SCALE GENOMIC DNA]</scope>
    <source>
        <strain evidence="3">28-4</strain>
    </source>
</reference>
<feature type="compositionally biased region" description="Polar residues" evidence="1">
    <location>
        <begin position="65"/>
        <end position="93"/>
    </location>
</feature>
<dbReference type="Proteomes" id="UP000218334">
    <property type="component" value="Unassembled WGS sequence"/>
</dbReference>
<gene>
    <name evidence="2" type="ORF">ARMSODRAFT_1022238</name>
</gene>
<sequence length="123" mass="13470">MEALQSTSKLPTNYQSFFETISSSSNVPKYQPRSQTASGRLNSDNLIPALSHQYDNLFAASKQSYSTQFSPSTQPRTLQSSFSDAASVNTKNLPPTPDLIDSSVTTSTDSSLSLISHSMLWNR</sequence>
<evidence type="ECO:0000256" key="1">
    <source>
        <dbReference type="SAM" id="MobiDB-lite"/>
    </source>
</evidence>
<evidence type="ECO:0000313" key="2">
    <source>
        <dbReference type="EMBL" id="PBK65429.1"/>
    </source>
</evidence>
<feature type="region of interest" description="Disordered" evidence="1">
    <location>
        <begin position="65"/>
        <end position="107"/>
    </location>
</feature>
<organism evidence="2 3">
    <name type="scientific">Armillaria solidipes</name>
    <dbReference type="NCBI Taxonomy" id="1076256"/>
    <lineage>
        <taxon>Eukaryota</taxon>
        <taxon>Fungi</taxon>
        <taxon>Dikarya</taxon>
        <taxon>Basidiomycota</taxon>
        <taxon>Agaricomycotina</taxon>
        <taxon>Agaricomycetes</taxon>
        <taxon>Agaricomycetidae</taxon>
        <taxon>Agaricales</taxon>
        <taxon>Marasmiineae</taxon>
        <taxon>Physalacriaceae</taxon>
        <taxon>Armillaria</taxon>
    </lineage>
</organism>
<feature type="region of interest" description="Disordered" evidence="1">
    <location>
        <begin position="24"/>
        <end position="44"/>
    </location>
</feature>
<protein>
    <submittedName>
        <fullName evidence="2">Uncharacterized protein</fullName>
    </submittedName>
</protein>
<proteinExistence type="predicted"/>
<evidence type="ECO:0000313" key="3">
    <source>
        <dbReference type="Proteomes" id="UP000218334"/>
    </source>
</evidence>
<name>A0A2H3B3E3_9AGAR</name>
<dbReference type="EMBL" id="KZ293445">
    <property type="protein sequence ID" value="PBK65429.1"/>
    <property type="molecule type" value="Genomic_DNA"/>
</dbReference>
<accession>A0A2H3B3E3</accession>
<feature type="compositionally biased region" description="Low complexity" evidence="1">
    <location>
        <begin position="98"/>
        <end position="107"/>
    </location>
</feature>